<evidence type="ECO:0000256" key="1">
    <source>
        <dbReference type="SAM" id="MobiDB-lite"/>
    </source>
</evidence>
<protein>
    <submittedName>
        <fullName evidence="2">Uncharacterized protein</fullName>
    </submittedName>
</protein>
<gene>
    <name evidence="2" type="ORF">E2C01_030570</name>
</gene>
<evidence type="ECO:0000313" key="2">
    <source>
        <dbReference type="EMBL" id="MPC37096.1"/>
    </source>
</evidence>
<evidence type="ECO:0000313" key="3">
    <source>
        <dbReference type="Proteomes" id="UP000324222"/>
    </source>
</evidence>
<sequence>MDDDEKGKFGPREAGSGGRRGRVSSRNVTAMPGRTLLYANIAAVSAAVLLPRDAVDAAPDQPPPRPAPSSFTCLVLSASAVQHHGQAGGGEGRCSAAGSQRDASVLSN</sequence>
<dbReference type="EMBL" id="VSRR010003688">
    <property type="protein sequence ID" value="MPC37096.1"/>
    <property type="molecule type" value="Genomic_DNA"/>
</dbReference>
<keyword evidence="3" id="KW-1185">Reference proteome</keyword>
<feature type="compositionally biased region" description="Polar residues" evidence="1">
    <location>
        <begin position="97"/>
        <end position="108"/>
    </location>
</feature>
<comment type="caution">
    <text evidence="2">The sequence shown here is derived from an EMBL/GenBank/DDBJ whole genome shotgun (WGS) entry which is preliminary data.</text>
</comment>
<name>A0A5B7EV67_PORTR</name>
<accession>A0A5B7EV67</accession>
<organism evidence="2 3">
    <name type="scientific">Portunus trituberculatus</name>
    <name type="common">Swimming crab</name>
    <name type="synonym">Neptunus trituberculatus</name>
    <dbReference type="NCBI Taxonomy" id="210409"/>
    <lineage>
        <taxon>Eukaryota</taxon>
        <taxon>Metazoa</taxon>
        <taxon>Ecdysozoa</taxon>
        <taxon>Arthropoda</taxon>
        <taxon>Crustacea</taxon>
        <taxon>Multicrustacea</taxon>
        <taxon>Malacostraca</taxon>
        <taxon>Eumalacostraca</taxon>
        <taxon>Eucarida</taxon>
        <taxon>Decapoda</taxon>
        <taxon>Pleocyemata</taxon>
        <taxon>Brachyura</taxon>
        <taxon>Eubrachyura</taxon>
        <taxon>Portunoidea</taxon>
        <taxon>Portunidae</taxon>
        <taxon>Portuninae</taxon>
        <taxon>Portunus</taxon>
    </lineage>
</organism>
<feature type="compositionally biased region" description="Basic and acidic residues" evidence="1">
    <location>
        <begin position="1"/>
        <end position="11"/>
    </location>
</feature>
<feature type="region of interest" description="Disordered" evidence="1">
    <location>
        <begin position="84"/>
        <end position="108"/>
    </location>
</feature>
<dbReference type="AlphaFoldDB" id="A0A5B7EV67"/>
<reference evidence="2 3" key="1">
    <citation type="submission" date="2019-05" db="EMBL/GenBank/DDBJ databases">
        <title>Another draft genome of Portunus trituberculatus and its Hox gene families provides insights of decapod evolution.</title>
        <authorList>
            <person name="Jeong J.-H."/>
            <person name="Song I."/>
            <person name="Kim S."/>
            <person name="Choi T."/>
            <person name="Kim D."/>
            <person name="Ryu S."/>
            <person name="Kim W."/>
        </authorList>
    </citation>
    <scope>NUCLEOTIDE SEQUENCE [LARGE SCALE GENOMIC DNA]</scope>
    <source>
        <tissue evidence="2">Muscle</tissue>
    </source>
</reference>
<feature type="region of interest" description="Disordered" evidence="1">
    <location>
        <begin position="1"/>
        <end position="27"/>
    </location>
</feature>
<dbReference type="Proteomes" id="UP000324222">
    <property type="component" value="Unassembled WGS sequence"/>
</dbReference>
<proteinExistence type="predicted"/>